<name>A0AAN8U133_SOLBU</name>
<organism evidence="1 2">
    <name type="scientific">Solanum bulbocastanum</name>
    <name type="common">Wild potato</name>
    <dbReference type="NCBI Taxonomy" id="147425"/>
    <lineage>
        <taxon>Eukaryota</taxon>
        <taxon>Viridiplantae</taxon>
        <taxon>Streptophyta</taxon>
        <taxon>Embryophyta</taxon>
        <taxon>Tracheophyta</taxon>
        <taxon>Spermatophyta</taxon>
        <taxon>Magnoliopsida</taxon>
        <taxon>eudicotyledons</taxon>
        <taxon>Gunneridae</taxon>
        <taxon>Pentapetalae</taxon>
        <taxon>asterids</taxon>
        <taxon>lamiids</taxon>
        <taxon>Solanales</taxon>
        <taxon>Solanaceae</taxon>
        <taxon>Solanoideae</taxon>
        <taxon>Solaneae</taxon>
        <taxon>Solanum</taxon>
    </lineage>
</organism>
<evidence type="ECO:0000313" key="2">
    <source>
        <dbReference type="Proteomes" id="UP001371456"/>
    </source>
</evidence>
<reference evidence="1 2" key="1">
    <citation type="submission" date="2024-02" db="EMBL/GenBank/DDBJ databases">
        <title>de novo genome assembly of Solanum bulbocastanum strain 11H21.</title>
        <authorList>
            <person name="Hosaka A.J."/>
        </authorList>
    </citation>
    <scope>NUCLEOTIDE SEQUENCE [LARGE SCALE GENOMIC DNA]</scope>
    <source>
        <tissue evidence="1">Young leaves</tissue>
    </source>
</reference>
<evidence type="ECO:0000313" key="1">
    <source>
        <dbReference type="EMBL" id="KAK6796429.1"/>
    </source>
</evidence>
<accession>A0AAN8U133</accession>
<proteinExistence type="predicted"/>
<gene>
    <name evidence="1" type="ORF">RDI58_004130</name>
</gene>
<protein>
    <submittedName>
        <fullName evidence="1">Uncharacterized protein</fullName>
    </submittedName>
</protein>
<dbReference type="EMBL" id="JBANQN010000002">
    <property type="protein sequence ID" value="KAK6796429.1"/>
    <property type="molecule type" value="Genomic_DNA"/>
</dbReference>
<comment type="caution">
    <text evidence="1">The sequence shown here is derived from an EMBL/GenBank/DDBJ whole genome shotgun (WGS) entry which is preliminary data.</text>
</comment>
<keyword evidence="2" id="KW-1185">Reference proteome</keyword>
<dbReference type="Proteomes" id="UP001371456">
    <property type="component" value="Unassembled WGS sequence"/>
</dbReference>
<dbReference type="AlphaFoldDB" id="A0AAN8U133"/>
<sequence length="45" mass="5238">MPNIFDARTWYKDDVGPTGERKKPESNIKNNYVTLRRILKLSGNT</sequence>